<dbReference type="EMBL" id="LNQE01000086">
    <property type="protein sequence ID" value="KUG29431.1"/>
    <property type="molecule type" value="Genomic_DNA"/>
</dbReference>
<reference evidence="2" key="1">
    <citation type="journal article" date="2015" name="Proc. Natl. Acad. Sci. U.S.A.">
        <title>Networks of energetic and metabolic interactions define dynamics in microbial communities.</title>
        <authorList>
            <person name="Embree M."/>
            <person name="Liu J.K."/>
            <person name="Al-Bassam M.M."/>
            <person name="Zengler K."/>
        </authorList>
    </citation>
    <scope>NUCLEOTIDE SEQUENCE</scope>
</reference>
<organism evidence="2">
    <name type="scientific">hydrocarbon metagenome</name>
    <dbReference type="NCBI Taxonomy" id="938273"/>
    <lineage>
        <taxon>unclassified sequences</taxon>
        <taxon>metagenomes</taxon>
        <taxon>ecological metagenomes</taxon>
    </lineage>
</organism>
<dbReference type="AlphaFoldDB" id="A0A0W8G8G7"/>
<protein>
    <submittedName>
        <fullName evidence="2">Uncharacterized protein</fullName>
    </submittedName>
</protein>
<accession>A0A0W8G8G7</accession>
<gene>
    <name evidence="2" type="ORF">ASZ90_000678</name>
</gene>
<evidence type="ECO:0000313" key="2">
    <source>
        <dbReference type="EMBL" id="KUG29431.1"/>
    </source>
</evidence>
<evidence type="ECO:0000256" key="1">
    <source>
        <dbReference type="SAM" id="MobiDB-lite"/>
    </source>
</evidence>
<sequence length="51" mass="5576">MVAKPEGPEWTKPHEWQPLLWNRAEPYGIGPPAKDPGGPCPARPFPACRAA</sequence>
<proteinExistence type="predicted"/>
<feature type="region of interest" description="Disordered" evidence="1">
    <location>
        <begin position="24"/>
        <end position="51"/>
    </location>
</feature>
<name>A0A0W8G8G7_9ZZZZ</name>
<comment type="caution">
    <text evidence="2">The sequence shown here is derived from an EMBL/GenBank/DDBJ whole genome shotgun (WGS) entry which is preliminary data.</text>
</comment>